<dbReference type="Proteomes" id="UP000835052">
    <property type="component" value="Unassembled WGS sequence"/>
</dbReference>
<evidence type="ECO:0008006" key="6">
    <source>
        <dbReference type="Google" id="ProtNLM"/>
    </source>
</evidence>
<evidence type="ECO:0000256" key="2">
    <source>
        <dbReference type="ARBA" id="ARBA00023242"/>
    </source>
</evidence>
<comment type="caution">
    <text evidence="4">The sequence shown here is derived from an EMBL/GenBank/DDBJ whole genome shotgun (WGS) entry which is preliminary data.</text>
</comment>
<reference evidence="4" key="1">
    <citation type="submission" date="2020-10" db="EMBL/GenBank/DDBJ databases">
        <authorList>
            <person name="Kikuchi T."/>
        </authorList>
    </citation>
    <scope>NUCLEOTIDE SEQUENCE</scope>
    <source>
        <strain evidence="4">NKZ352</strain>
    </source>
</reference>
<name>A0A8S1GWH7_9PELO</name>
<dbReference type="PANTHER" id="PTHR46297">
    <property type="entry name" value="ZINC FINGER CCCH-TYPE WITH G PATCH DOMAIN-CONTAINING PROTEIN"/>
    <property type="match status" value="1"/>
</dbReference>
<keyword evidence="5" id="KW-1185">Reference proteome</keyword>
<evidence type="ECO:0000256" key="3">
    <source>
        <dbReference type="SAM" id="MobiDB-lite"/>
    </source>
</evidence>
<dbReference type="PANTHER" id="PTHR46297:SF2">
    <property type="entry name" value="TUDOR DOMAIN-CONTAINING PROTEIN"/>
    <property type="match status" value="1"/>
</dbReference>
<accession>A0A8S1GWH7</accession>
<dbReference type="AlphaFoldDB" id="A0A8S1GWH7"/>
<comment type="subcellular location">
    <subcellularLocation>
        <location evidence="1">Nucleus</location>
    </subcellularLocation>
</comment>
<dbReference type="EMBL" id="CAJGYM010000007">
    <property type="protein sequence ID" value="CAD6187807.1"/>
    <property type="molecule type" value="Genomic_DNA"/>
</dbReference>
<evidence type="ECO:0000313" key="4">
    <source>
        <dbReference type="EMBL" id="CAD6187807.1"/>
    </source>
</evidence>
<feature type="region of interest" description="Disordered" evidence="3">
    <location>
        <begin position="124"/>
        <end position="211"/>
    </location>
</feature>
<proteinExistence type="predicted"/>
<evidence type="ECO:0000256" key="1">
    <source>
        <dbReference type="ARBA" id="ARBA00004123"/>
    </source>
</evidence>
<keyword evidence="2" id="KW-0539">Nucleus</keyword>
<protein>
    <recommendedName>
        <fullName evidence="6">Tudor domain-containing protein</fullName>
    </recommendedName>
</protein>
<dbReference type="OrthoDB" id="79171at2759"/>
<sequence length="234" mass="26167">MEEELATYKLQLQQVEAALLGDPNNEELHKLQADLQEIIALQEELQAREAEATSQNGVVQPQVIHQWTVGERVLAPTVSGNRVFARIDSLTPAGVAITFVGTGQKTIVNEKDLQLPPENQRKNYAEDNQRAAGASNNVNKKEWMAERERRRARAQKKDARRKELENQKDSEKRSWQKFNDKASSKGLKGLKRVSATGTSQDGSSAYGVKRDTVISSRSNQFAFKSVRGAMDSLF</sequence>
<feature type="compositionally biased region" description="Basic and acidic residues" evidence="3">
    <location>
        <begin position="139"/>
        <end position="183"/>
    </location>
</feature>
<dbReference type="GO" id="GO:0005634">
    <property type="term" value="C:nucleus"/>
    <property type="evidence" value="ECO:0007669"/>
    <property type="project" value="UniProtKB-SubCell"/>
</dbReference>
<organism evidence="4 5">
    <name type="scientific">Caenorhabditis auriculariae</name>
    <dbReference type="NCBI Taxonomy" id="2777116"/>
    <lineage>
        <taxon>Eukaryota</taxon>
        <taxon>Metazoa</taxon>
        <taxon>Ecdysozoa</taxon>
        <taxon>Nematoda</taxon>
        <taxon>Chromadorea</taxon>
        <taxon>Rhabditida</taxon>
        <taxon>Rhabditina</taxon>
        <taxon>Rhabditomorpha</taxon>
        <taxon>Rhabditoidea</taxon>
        <taxon>Rhabditidae</taxon>
        <taxon>Peloderinae</taxon>
        <taxon>Caenorhabditis</taxon>
    </lineage>
</organism>
<gene>
    <name evidence="4" type="ORF">CAUJ_LOCUS3726</name>
</gene>
<evidence type="ECO:0000313" key="5">
    <source>
        <dbReference type="Proteomes" id="UP000835052"/>
    </source>
</evidence>